<evidence type="ECO:0000256" key="10">
    <source>
        <dbReference type="ARBA" id="ARBA00048138"/>
    </source>
</evidence>
<dbReference type="SUPFAM" id="SSF56784">
    <property type="entry name" value="HAD-like"/>
    <property type="match status" value="1"/>
</dbReference>
<evidence type="ECO:0000256" key="3">
    <source>
        <dbReference type="ARBA" id="ARBA00009184"/>
    </source>
</evidence>
<dbReference type="RefSeq" id="WP_189135584.1">
    <property type="nucleotide sequence ID" value="NZ_BMMS01000048.1"/>
</dbReference>
<keyword evidence="6" id="KW-0479">Metal-binding</keyword>
<keyword evidence="12" id="KW-0732">Signal</keyword>
<keyword evidence="7" id="KW-0378">Hydrolase</keyword>
<evidence type="ECO:0000256" key="6">
    <source>
        <dbReference type="ARBA" id="ARBA00022723"/>
    </source>
</evidence>
<comment type="similarity">
    <text evidence="3">Belongs to the HAD-like hydrolase superfamily. SerB family.</text>
</comment>
<keyword evidence="5" id="KW-0028">Amino-acid biosynthesis</keyword>
<dbReference type="GO" id="GO:0036424">
    <property type="term" value="F:L-phosphoserine phosphatase activity"/>
    <property type="evidence" value="ECO:0007669"/>
    <property type="project" value="TreeGrafter"/>
</dbReference>
<gene>
    <name evidence="13" type="ORF">GCM10012280_67150</name>
</gene>
<evidence type="ECO:0000256" key="11">
    <source>
        <dbReference type="ARBA" id="ARBA00048523"/>
    </source>
</evidence>
<dbReference type="PANTHER" id="PTHR43344:SF2">
    <property type="entry name" value="PHOSPHOSERINE PHOSPHATASE"/>
    <property type="match status" value="1"/>
</dbReference>
<dbReference type="InterPro" id="IPR023214">
    <property type="entry name" value="HAD_sf"/>
</dbReference>
<sequence>MKTRRWAIPVAAAVLVAAAAVPIALATPPTKHRDCPTLDSSLTWYGENRQALQKFIDAEGECQGPGKRPLALFDWDNTVVKNDVGDATTFWLLRNDKVLQPPAKDWSATSRYLTTAAGTALGTACGSSAPAGKPLPTSSNTQCADEILSVYSNGTTTQGAPAFSGFDARRIEPSYAWAAQLLAGHSAQQVRNFAAEARAENLAAPEGATQAVGTHQVTAWVRYYDQQRDLISTLGRAGFDVRIITASPEPVVQVWAQTLGIRPDNVVGIRNGTQQGKLTYHLNSCGGAAADSVITYIDGKRCFINQEILGVSGAAAFEQQPASKRQAFAAGDSNTDVTFVTDATGLRLVINRNKAELMCRAYYNSDAKWLINPMFIKPKGALLSPYPCSTSAYVNSNGTTGPVIDTNGSVIPDQADTVY</sequence>
<comment type="pathway">
    <text evidence="2">Amino-acid biosynthesis; L-serine biosynthesis; L-serine from 3-phospho-D-glycerate: step 3/3.</text>
</comment>
<evidence type="ECO:0000256" key="7">
    <source>
        <dbReference type="ARBA" id="ARBA00022801"/>
    </source>
</evidence>
<dbReference type="EMBL" id="BMMS01000048">
    <property type="protein sequence ID" value="GGO99823.1"/>
    <property type="molecule type" value="Genomic_DNA"/>
</dbReference>
<keyword evidence="8" id="KW-0460">Magnesium</keyword>
<evidence type="ECO:0000256" key="5">
    <source>
        <dbReference type="ARBA" id="ARBA00022605"/>
    </source>
</evidence>
<evidence type="ECO:0000256" key="2">
    <source>
        <dbReference type="ARBA" id="ARBA00005135"/>
    </source>
</evidence>
<evidence type="ECO:0000313" key="14">
    <source>
        <dbReference type="Proteomes" id="UP000641932"/>
    </source>
</evidence>
<dbReference type="GO" id="GO:0000287">
    <property type="term" value="F:magnesium ion binding"/>
    <property type="evidence" value="ECO:0007669"/>
    <property type="project" value="TreeGrafter"/>
</dbReference>
<dbReference type="InterPro" id="IPR036412">
    <property type="entry name" value="HAD-like_sf"/>
</dbReference>
<evidence type="ECO:0000256" key="9">
    <source>
        <dbReference type="ARBA" id="ARBA00023299"/>
    </source>
</evidence>
<keyword evidence="13" id="KW-0449">Lipoprotein</keyword>
<keyword evidence="14" id="KW-1185">Reference proteome</keyword>
<protein>
    <recommendedName>
        <fullName evidence="4">phosphoserine phosphatase</fullName>
        <ecNumber evidence="4">3.1.3.3</ecNumber>
    </recommendedName>
</protein>
<dbReference type="EC" id="3.1.3.3" evidence="4"/>
<comment type="cofactor">
    <cofactor evidence="1">
        <name>Mg(2+)</name>
        <dbReference type="ChEBI" id="CHEBI:18420"/>
    </cofactor>
</comment>
<comment type="catalytic activity">
    <reaction evidence="11">
        <text>O-phospho-D-serine + H2O = D-serine + phosphate</text>
        <dbReference type="Rhea" id="RHEA:24873"/>
        <dbReference type="ChEBI" id="CHEBI:15377"/>
        <dbReference type="ChEBI" id="CHEBI:35247"/>
        <dbReference type="ChEBI" id="CHEBI:43474"/>
        <dbReference type="ChEBI" id="CHEBI:58680"/>
        <dbReference type="EC" id="3.1.3.3"/>
    </reaction>
</comment>
<dbReference type="PANTHER" id="PTHR43344">
    <property type="entry name" value="PHOSPHOSERINE PHOSPHATASE"/>
    <property type="match status" value="1"/>
</dbReference>
<dbReference type="GO" id="GO:0006564">
    <property type="term" value="P:L-serine biosynthetic process"/>
    <property type="evidence" value="ECO:0007669"/>
    <property type="project" value="UniProtKB-KW"/>
</dbReference>
<comment type="catalytic activity">
    <reaction evidence="10">
        <text>O-phospho-L-serine + H2O = L-serine + phosphate</text>
        <dbReference type="Rhea" id="RHEA:21208"/>
        <dbReference type="ChEBI" id="CHEBI:15377"/>
        <dbReference type="ChEBI" id="CHEBI:33384"/>
        <dbReference type="ChEBI" id="CHEBI:43474"/>
        <dbReference type="ChEBI" id="CHEBI:57524"/>
        <dbReference type="EC" id="3.1.3.3"/>
    </reaction>
</comment>
<evidence type="ECO:0000256" key="8">
    <source>
        <dbReference type="ARBA" id="ARBA00022842"/>
    </source>
</evidence>
<reference evidence="13" key="2">
    <citation type="submission" date="2020-09" db="EMBL/GenBank/DDBJ databases">
        <authorList>
            <person name="Sun Q."/>
            <person name="Zhou Y."/>
        </authorList>
    </citation>
    <scope>NUCLEOTIDE SEQUENCE</scope>
    <source>
        <strain evidence="13">CGMCC 4.7201</strain>
    </source>
</reference>
<dbReference type="Pfam" id="PF12710">
    <property type="entry name" value="HAD"/>
    <property type="match status" value="1"/>
</dbReference>
<evidence type="ECO:0000256" key="4">
    <source>
        <dbReference type="ARBA" id="ARBA00012640"/>
    </source>
</evidence>
<evidence type="ECO:0000313" key="13">
    <source>
        <dbReference type="EMBL" id="GGO99823.1"/>
    </source>
</evidence>
<keyword evidence="9" id="KW-0718">Serine biosynthesis</keyword>
<accession>A0A917ZYF2</accession>
<name>A0A917ZYF2_9ACTN</name>
<organism evidence="13 14">
    <name type="scientific">Wenjunlia tyrosinilytica</name>
    <dbReference type="NCBI Taxonomy" id="1544741"/>
    <lineage>
        <taxon>Bacteria</taxon>
        <taxon>Bacillati</taxon>
        <taxon>Actinomycetota</taxon>
        <taxon>Actinomycetes</taxon>
        <taxon>Kitasatosporales</taxon>
        <taxon>Streptomycetaceae</taxon>
        <taxon>Wenjunlia</taxon>
    </lineage>
</organism>
<comment type="caution">
    <text evidence="13">The sequence shown here is derived from an EMBL/GenBank/DDBJ whole genome shotgun (WGS) entry which is preliminary data.</text>
</comment>
<dbReference type="AlphaFoldDB" id="A0A917ZYF2"/>
<dbReference type="InterPro" id="IPR050582">
    <property type="entry name" value="HAD-like_SerB"/>
</dbReference>
<feature type="chain" id="PRO_5037816286" description="phosphoserine phosphatase" evidence="12">
    <location>
        <begin position="27"/>
        <end position="419"/>
    </location>
</feature>
<dbReference type="Gene3D" id="3.40.50.1000">
    <property type="entry name" value="HAD superfamily/HAD-like"/>
    <property type="match status" value="2"/>
</dbReference>
<evidence type="ECO:0000256" key="12">
    <source>
        <dbReference type="SAM" id="SignalP"/>
    </source>
</evidence>
<feature type="signal peptide" evidence="12">
    <location>
        <begin position="1"/>
        <end position="26"/>
    </location>
</feature>
<dbReference type="Proteomes" id="UP000641932">
    <property type="component" value="Unassembled WGS sequence"/>
</dbReference>
<proteinExistence type="inferred from homology"/>
<dbReference type="GO" id="GO:0005737">
    <property type="term" value="C:cytoplasm"/>
    <property type="evidence" value="ECO:0007669"/>
    <property type="project" value="TreeGrafter"/>
</dbReference>
<evidence type="ECO:0000256" key="1">
    <source>
        <dbReference type="ARBA" id="ARBA00001946"/>
    </source>
</evidence>
<reference evidence="13" key="1">
    <citation type="journal article" date="2014" name="Int. J. Syst. Evol. Microbiol.">
        <title>Complete genome sequence of Corynebacterium casei LMG S-19264T (=DSM 44701T), isolated from a smear-ripened cheese.</title>
        <authorList>
            <consortium name="US DOE Joint Genome Institute (JGI-PGF)"/>
            <person name="Walter F."/>
            <person name="Albersmeier A."/>
            <person name="Kalinowski J."/>
            <person name="Ruckert C."/>
        </authorList>
    </citation>
    <scope>NUCLEOTIDE SEQUENCE</scope>
    <source>
        <strain evidence="13">CGMCC 4.7201</strain>
    </source>
</reference>